<evidence type="ECO:0000256" key="14">
    <source>
        <dbReference type="ARBA" id="ARBA00037916"/>
    </source>
</evidence>
<feature type="transmembrane region" description="Helical" evidence="21">
    <location>
        <begin position="12"/>
        <end position="29"/>
    </location>
</feature>
<evidence type="ECO:0000313" key="22">
    <source>
        <dbReference type="EMBL" id="TBU25329.1"/>
    </source>
</evidence>
<keyword evidence="7" id="KW-0443">Lipid metabolism</keyword>
<evidence type="ECO:0000256" key="15">
    <source>
        <dbReference type="ARBA" id="ARBA00039056"/>
    </source>
</evidence>
<organism evidence="22">
    <name type="scientific">Dichomitus squalens</name>
    <dbReference type="NCBI Taxonomy" id="114155"/>
    <lineage>
        <taxon>Eukaryota</taxon>
        <taxon>Fungi</taxon>
        <taxon>Dikarya</taxon>
        <taxon>Basidiomycota</taxon>
        <taxon>Agaricomycotina</taxon>
        <taxon>Agaricomycetes</taxon>
        <taxon>Polyporales</taxon>
        <taxon>Polyporaceae</taxon>
        <taxon>Dichomitus</taxon>
    </lineage>
</organism>
<feature type="transmembrane region" description="Helical" evidence="21">
    <location>
        <begin position="127"/>
        <end position="147"/>
    </location>
</feature>
<accession>A0A4Q9MDM5</accession>
<evidence type="ECO:0000256" key="16">
    <source>
        <dbReference type="ARBA" id="ARBA00049298"/>
    </source>
</evidence>
<dbReference type="FunFam" id="1.20.120.550:FF:000004">
    <property type="entry name" value="Microsomal glutathione S-transferase 3"/>
    <property type="match status" value="1"/>
</dbReference>
<evidence type="ECO:0000256" key="1">
    <source>
        <dbReference type="ARBA" id="ARBA00004374"/>
    </source>
</evidence>
<dbReference type="Pfam" id="PF01124">
    <property type="entry name" value="MAPEG"/>
    <property type="match status" value="1"/>
</dbReference>
<dbReference type="EMBL" id="ML143463">
    <property type="protein sequence ID" value="TBU25329.1"/>
    <property type="molecule type" value="Genomic_DNA"/>
</dbReference>
<evidence type="ECO:0000256" key="3">
    <source>
        <dbReference type="ARBA" id="ARBA00022692"/>
    </source>
</evidence>
<evidence type="ECO:0000256" key="5">
    <source>
        <dbReference type="ARBA" id="ARBA00022989"/>
    </source>
</evidence>
<comment type="catalytic activity">
    <reaction evidence="17">
        <text>15-deoxy-Delta(12,14)-prostaglandin J2 + glutathione = 15-deoxy-Delta(12,14)-prostaglandin J2-S-(R)-glutathione</text>
        <dbReference type="Rhea" id="RHEA:75963"/>
        <dbReference type="ChEBI" id="CHEBI:57925"/>
        <dbReference type="ChEBI" id="CHEBI:85236"/>
        <dbReference type="ChEBI" id="CHEBI:194498"/>
    </reaction>
    <physiologicalReaction direction="left-to-right" evidence="17">
        <dbReference type="Rhea" id="RHEA:75964"/>
    </physiologicalReaction>
</comment>
<dbReference type="GO" id="GO:0006629">
    <property type="term" value="P:lipid metabolic process"/>
    <property type="evidence" value="ECO:0007669"/>
    <property type="project" value="UniProtKB-KW"/>
</dbReference>
<dbReference type="AlphaFoldDB" id="A0A4Q9MDM5"/>
<gene>
    <name evidence="22" type="ORF">BD311DRAFT_700505</name>
</gene>
<keyword evidence="8" id="KW-0496">Mitochondrion</keyword>
<evidence type="ECO:0000256" key="7">
    <source>
        <dbReference type="ARBA" id="ARBA00023098"/>
    </source>
</evidence>
<comment type="pathway">
    <text evidence="14">Lipid metabolism; arachidonate metabolism.</text>
</comment>
<proteinExistence type="predicted"/>
<dbReference type="GO" id="GO:0004364">
    <property type="term" value="F:glutathione transferase activity"/>
    <property type="evidence" value="ECO:0007669"/>
    <property type="project" value="TreeGrafter"/>
</dbReference>
<keyword evidence="5 21" id="KW-1133">Transmembrane helix</keyword>
<dbReference type="GO" id="GO:0004464">
    <property type="term" value="F:leukotriene-C4 synthase activity"/>
    <property type="evidence" value="ECO:0007669"/>
    <property type="project" value="UniProtKB-EC"/>
</dbReference>
<keyword evidence="11" id="KW-0456">Lyase</keyword>
<dbReference type="PANTHER" id="PTHR10250:SF26">
    <property type="entry name" value="GLUTATHIONE S-TRANSFERASE 3, MITOCHONDRIAL"/>
    <property type="match status" value="1"/>
</dbReference>
<evidence type="ECO:0000256" key="19">
    <source>
        <dbReference type="ARBA" id="ARBA00075145"/>
    </source>
</evidence>
<keyword evidence="3 21" id="KW-0812">Transmembrane</keyword>
<protein>
    <recommendedName>
        <fullName evidence="18">Glutathione S-transferase 3, mitochondrial</fullName>
        <ecNumber evidence="15">4.4.1.20</ecNumber>
    </recommendedName>
    <alternativeName>
        <fullName evidence="19">Glutathione peroxidase MGST3</fullName>
    </alternativeName>
    <alternativeName>
        <fullName evidence="20">LTC4 synthase MGST3</fullName>
    </alternativeName>
</protein>
<evidence type="ECO:0000256" key="9">
    <source>
        <dbReference type="ARBA" id="ARBA00023136"/>
    </source>
</evidence>
<keyword evidence="12" id="KW-0449">Lipoprotein</keyword>
<dbReference type="InterPro" id="IPR023352">
    <property type="entry name" value="MAPEG-like_dom_sf"/>
</dbReference>
<dbReference type="InterPro" id="IPR050997">
    <property type="entry name" value="MAPEG"/>
</dbReference>
<dbReference type="GO" id="GO:0005783">
    <property type="term" value="C:endoplasmic reticulum"/>
    <property type="evidence" value="ECO:0007669"/>
    <property type="project" value="TreeGrafter"/>
</dbReference>
<comment type="pathway">
    <text evidence="13">Lipid metabolism; leukotriene C4 biosynthesis.</text>
</comment>
<sequence length="153" mass="16417">MSGIVLHKEFAYPVAAAVSTFWLLTWQTIRVGAARKLAKIDYPQVYAEKAEAAVNQAAQKFNCAQRAHQNTLEVLPVILTGTLVTGLKHPIAASALCGTWVLARVFYTIGYSTGDPKKRNMLKSSTIGGLALLGLVLTSTASAVAFVRQALEV</sequence>
<evidence type="ECO:0000256" key="10">
    <source>
        <dbReference type="ARBA" id="ARBA00023139"/>
    </source>
</evidence>
<dbReference type="Proteomes" id="UP000292957">
    <property type="component" value="Unassembled WGS sequence"/>
</dbReference>
<dbReference type="GO" id="GO:0005741">
    <property type="term" value="C:mitochondrial outer membrane"/>
    <property type="evidence" value="ECO:0007669"/>
    <property type="project" value="UniProtKB-SubCell"/>
</dbReference>
<evidence type="ECO:0000256" key="18">
    <source>
        <dbReference type="ARBA" id="ARBA00069748"/>
    </source>
</evidence>
<dbReference type="OrthoDB" id="410651at2759"/>
<dbReference type="GO" id="GO:0005635">
    <property type="term" value="C:nuclear envelope"/>
    <property type="evidence" value="ECO:0007669"/>
    <property type="project" value="TreeGrafter"/>
</dbReference>
<reference evidence="22" key="1">
    <citation type="submission" date="2019-01" db="EMBL/GenBank/DDBJ databases">
        <title>Draft genome sequences of three monokaryotic isolates of the white-rot basidiomycete fungus Dichomitus squalens.</title>
        <authorList>
            <consortium name="DOE Joint Genome Institute"/>
            <person name="Lopez S.C."/>
            <person name="Andreopoulos B."/>
            <person name="Pangilinan J."/>
            <person name="Lipzen A."/>
            <person name="Riley R."/>
            <person name="Ahrendt S."/>
            <person name="Ng V."/>
            <person name="Barry K."/>
            <person name="Daum C."/>
            <person name="Grigoriev I.V."/>
            <person name="Hilden K.S."/>
            <person name="Makela M.R."/>
            <person name="de Vries R.P."/>
        </authorList>
    </citation>
    <scope>NUCLEOTIDE SEQUENCE [LARGE SCALE GENOMIC DNA]</scope>
    <source>
        <strain evidence="22">OM18370.1</strain>
    </source>
</reference>
<evidence type="ECO:0000256" key="11">
    <source>
        <dbReference type="ARBA" id="ARBA00023239"/>
    </source>
</evidence>
<keyword evidence="2" id="KW-0808">Transferase</keyword>
<evidence type="ECO:0000256" key="4">
    <source>
        <dbReference type="ARBA" id="ARBA00022787"/>
    </source>
</evidence>
<evidence type="ECO:0000256" key="2">
    <source>
        <dbReference type="ARBA" id="ARBA00022679"/>
    </source>
</evidence>
<evidence type="ECO:0000256" key="13">
    <source>
        <dbReference type="ARBA" id="ARBA00037884"/>
    </source>
</evidence>
<evidence type="ECO:0000256" key="21">
    <source>
        <dbReference type="SAM" id="Phobius"/>
    </source>
</evidence>
<dbReference type="InterPro" id="IPR001129">
    <property type="entry name" value="Membr-assoc_MAPEG"/>
</dbReference>
<dbReference type="EC" id="4.4.1.20" evidence="15"/>
<name>A0A4Q9MDM5_9APHY</name>
<dbReference type="Gene3D" id="1.20.120.550">
    <property type="entry name" value="Membrane associated eicosanoid/glutathione metabolism-like domain"/>
    <property type="match status" value="1"/>
</dbReference>
<evidence type="ECO:0000256" key="17">
    <source>
        <dbReference type="ARBA" id="ARBA00051411"/>
    </source>
</evidence>
<dbReference type="GO" id="GO:0004602">
    <property type="term" value="F:glutathione peroxidase activity"/>
    <property type="evidence" value="ECO:0007669"/>
    <property type="project" value="TreeGrafter"/>
</dbReference>
<keyword evidence="9 21" id="KW-0472">Membrane</keyword>
<dbReference type="SUPFAM" id="SSF161084">
    <property type="entry name" value="MAPEG domain-like"/>
    <property type="match status" value="1"/>
</dbReference>
<dbReference type="PANTHER" id="PTHR10250">
    <property type="entry name" value="MICROSOMAL GLUTATHIONE S-TRANSFERASE"/>
    <property type="match status" value="1"/>
</dbReference>
<evidence type="ECO:0000256" key="8">
    <source>
        <dbReference type="ARBA" id="ARBA00023128"/>
    </source>
</evidence>
<keyword evidence="6" id="KW-0560">Oxidoreductase</keyword>
<evidence type="ECO:0000256" key="20">
    <source>
        <dbReference type="ARBA" id="ARBA00076908"/>
    </source>
</evidence>
<keyword evidence="4" id="KW-1000">Mitochondrion outer membrane</keyword>
<comment type="subcellular location">
    <subcellularLocation>
        <location evidence="1">Mitochondrion outer membrane</location>
        <topology evidence="1">Multi-pass membrane protein</topology>
    </subcellularLocation>
</comment>
<keyword evidence="10" id="KW-0564">Palmitate</keyword>
<evidence type="ECO:0000256" key="12">
    <source>
        <dbReference type="ARBA" id="ARBA00023288"/>
    </source>
</evidence>
<comment type="catalytic activity">
    <reaction evidence="16">
        <text>leukotriene C4 = leukotriene A4 + glutathione</text>
        <dbReference type="Rhea" id="RHEA:17617"/>
        <dbReference type="ChEBI" id="CHEBI:57463"/>
        <dbReference type="ChEBI" id="CHEBI:57925"/>
        <dbReference type="ChEBI" id="CHEBI:57973"/>
        <dbReference type="EC" id="4.4.1.20"/>
    </reaction>
    <physiologicalReaction direction="right-to-left" evidence="16">
        <dbReference type="Rhea" id="RHEA:17619"/>
    </physiologicalReaction>
</comment>
<evidence type="ECO:0000256" key="6">
    <source>
        <dbReference type="ARBA" id="ARBA00023002"/>
    </source>
</evidence>